<dbReference type="GO" id="GO:0006281">
    <property type="term" value="P:DNA repair"/>
    <property type="evidence" value="ECO:0007669"/>
    <property type="project" value="TreeGrafter"/>
</dbReference>
<evidence type="ECO:0000256" key="5">
    <source>
        <dbReference type="ARBA" id="ARBA00034808"/>
    </source>
</evidence>
<dbReference type="GO" id="GO:0005694">
    <property type="term" value="C:chromosome"/>
    <property type="evidence" value="ECO:0007669"/>
    <property type="project" value="TreeGrafter"/>
</dbReference>
<protein>
    <recommendedName>
        <fullName evidence="5">DNA 3'-5' helicase</fullName>
        <ecNumber evidence="5">5.6.2.4</ecNumber>
    </recommendedName>
</protein>
<comment type="caution">
    <text evidence="7">The sequence shown here is derived from an EMBL/GenBank/DDBJ whole genome shotgun (WGS) entry which is preliminary data.</text>
</comment>
<dbReference type="GO" id="GO:0043138">
    <property type="term" value="F:3'-5' DNA helicase activity"/>
    <property type="evidence" value="ECO:0007669"/>
    <property type="project" value="UniProtKB-EC"/>
</dbReference>
<dbReference type="OrthoDB" id="6139222at2759"/>
<dbReference type="PANTHER" id="PTHR13710">
    <property type="entry name" value="DNA HELICASE RECQ FAMILY MEMBER"/>
    <property type="match status" value="1"/>
</dbReference>
<keyword evidence="8" id="KW-1185">Reference proteome</keyword>
<dbReference type="AlphaFoldDB" id="A0A8S3SGG1"/>
<dbReference type="GO" id="GO:0005737">
    <property type="term" value="C:cytoplasm"/>
    <property type="evidence" value="ECO:0007669"/>
    <property type="project" value="TreeGrafter"/>
</dbReference>
<dbReference type="Pfam" id="PF00270">
    <property type="entry name" value="DEAD"/>
    <property type="match status" value="1"/>
</dbReference>
<dbReference type="InterPro" id="IPR054465">
    <property type="entry name" value="Integrase_p58-like_C"/>
</dbReference>
<comment type="catalytic activity">
    <reaction evidence="4">
        <text>Couples ATP hydrolysis with the unwinding of duplex DNA by translocating in the 3'-5' direction.</text>
        <dbReference type="EC" id="5.6.2.4"/>
    </reaction>
</comment>
<dbReference type="PROSITE" id="PS51192">
    <property type="entry name" value="HELICASE_ATP_BIND_1"/>
    <property type="match status" value="1"/>
</dbReference>
<gene>
    <name evidence="7" type="ORF">MEDL_30988</name>
</gene>
<dbReference type="EC" id="5.6.2.4" evidence="5"/>
<dbReference type="GO" id="GO:0006310">
    <property type="term" value="P:DNA recombination"/>
    <property type="evidence" value="ECO:0007669"/>
    <property type="project" value="TreeGrafter"/>
</dbReference>
<dbReference type="GO" id="GO:0005524">
    <property type="term" value="F:ATP binding"/>
    <property type="evidence" value="ECO:0007669"/>
    <property type="project" value="InterPro"/>
</dbReference>
<dbReference type="Proteomes" id="UP000683360">
    <property type="component" value="Unassembled WGS sequence"/>
</dbReference>
<comment type="similarity">
    <text evidence="1">Belongs to the helicase family. RecQ subfamily.</text>
</comment>
<dbReference type="GO" id="GO:0016787">
    <property type="term" value="F:hydrolase activity"/>
    <property type="evidence" value="ECO:0007669"/>
    <property type="project" value="UniProtKB-KW"/>
</dbReference>
<dbReference type="InterPro" id="IPR014001">
    <property type="entry name" value="Helicase_ATP-bd"/>
</dbReference>
<organism evidence="7 8">
    <name type="scientific">Mytilus edulis</name>
    <name type="common">Blue mussel</name>
    <dbReference type="NCBI Taxonomy" id="6550"/>
    <lineage>
        <taxon>Eukaryota</taxon>
        <taxon>Metazoa</taxon>
        <taxon>Spiralia</taxon>
        <taxon>Lophotrochozoa</taxon>
        <taxon>Mollusca</taxon>
        <taxon>Bivalvia</taxon>
        <taxon>Autobranchia</taxon>
        <taxon>Pteriomorphia</taxon>
        <taxon>Mytilida</taxon>
        <taxon>Mytiloidea</taxon>
        <taxon>Mytilidae</taxon>
        <taxon>Mytilinae</taxon>
        <taxon>Mytilus</taxon>
    </lineage>
</organism>
<dbReference type="Gene3D" id="3.40.50.300">
    <property type="entry name" value="P-loop containing nucleotide triphosphate hydrolases"/>
    <property type="match status" value="1"/>
</dbReference>
<evidence type="ECO:0000256" key="3">
    <source>
        <dbReference type="ARBA" id="ARBA00023235"/>
    </source>
</evidence>
<evidence type="ECO:0000259" key="6">
    <source>
        <dbReference type="PROSITE" id="PS51192"/>
    </source>
</evidence>
<dbReference type="SMART" id="SM00487">
    <property type="entry name" value="DEXDc"/>
    <property type="match status" value="1"/>
</dbReference>
<evidence type="ECO:0000256" key="1">
    <source>
        <dbReference type="ARBA" id="ARBA00005446"/>
    </source>
</evidence>
<evidence type="ECO:0000313" key="7">
    <source>
        <dbReference type="EMBL" id="CAG2217296.1"/>
    </source>
</evidence>
<evidence type="ECO:0000256" key="2">
    <source>
        <dbReference type="ARBA" id="ARBA00023125"/>
    </source>
</evidence>
<keyword evidence="2" id="KW-0238">DNA-binding</keyword>
<proteinExistence type="inferred from homology"/>
<dbReference type="EMBL" id="CAJPWZ010001526">
    <property type="protein sequence ID" value="CAG2217296.1"/>
    <property type="molecule type" value="Genomic_DNA"/>
</dbReference>
<dbReference type="InterPro" id="IPR027417">
    <property type="entry name" value="P-loop_NTPase"/>
</dbReference>
<dbReference type="PANTHER" id="PTHR13710:SF105">
    <property type="entry name" value="ATP-DEPENDENT DNA HELICASE Q1"/>
    <property type="match status" value="1"/>
</dbReference>
<keyword evidence="3" id="KW-0413">Isomerase</keyword>
<sequence length="343" mass="39180">MAAPSVEDVLIHVLPNFGIDSLKTEQKLILECLVSKQNCVAVLPTGFGKSLPFQLYLPVVREISENSSDWKVLVCCPLVALMQDQVEKLSHIANLSAAYKGSSSQIDDNIKDGLIDIIYASPETLVGDPEWRNCLQKLNIKVIVIDEFHTIAICLMLGREIRCPVDLMFGLPNTVNDFCQIEYVEWVKNTMREAYKNVYDHSGQAAQRQKLYYDRGLKVRKFEPNCWVWRWYPPKVNQTLGLGWTGPYLVIEKITDVTYKIQKSEQTKSIMVHVDHLKPYLGRNEPNNWVLNNTLNISHQSDESLNLDMSVGQALTPVVYTPERQITKTRIGRTVRPRDIYSP</sequence>
<name>A0A8S3SGG1_MYTED</name>
<dbReference type="GO" id="GO:0003677">
    <property type="term" value="F:DNA binding"/>
    <property type="evidence" value="ECO:0007669"/>
    <property type="project" value="UniProtKB-KW"/>
</dbReference>
<accession>A0A8S3SGG1</accession>
<evidence type="ECO:0000256" key="4">
    <source>
        <dbReference type="ARBA" id="ARBA00034617"/>
    </source>
</evidence>
<dbReference type="Pfam" id="PF22938">
    <property type="entry name" value="Integrase_p58_C"/>
    <property type="match status" value="1"/>
</dbReference>
<feature type="domain" description="Helicase ATP-binding" evidence="6">
    <location>
        <begin position="30"/>
        <end position="157"/>
    </location>
</feature>
<evidence type="ECO:0000313" key="8">
    <source>
        <dbReference type="Proteomes" id="UP000683360"/>
    </source>
</evidence>
<dbReference type="InterPro" id="IPR011545">
    <property type="entry name" value="DEAD/DEAH_box_helicase_dom"/>
</dbReference>
<dbReference type="GO" id="GO:0009378">
    <property type="term" value="F:four-way junction helicase activity"/>
    <property type="evidence" value="ECO:0007669"/>
    <property type="project" value="TreeGrafter"/>
</dbReference>
<dbReference type="SUPFAM" id="SSF52540">
    <property type="entry name" value="P-loop containing nucleoside triphosphate hydrolases"/>
    <property type="match status" value="1"/>
</dbReference>
<reference evidence="7" key="1">
    <citation type="submission" date="2021-03" db="EMBL/GenBank/DDBJ databases">
        <authorList>
            <person name="Bekaert M."/>
        </authorList>
    </citation>
    <scope>NUCLEOTIDE SEQUENCE</scope>
</reference>
<keyword evidence="7" id="KW-0378">Hydrolase</keyword>